<keyword evidence="5" id="KW-0547">Nucleotide-binding</keyword>
<keyword evidence="6" id="KW-0067">ATP-binding</keyword>
<evidence type="ECO:0000256" key="2">
    <source>
        <dbReference type="ARBA" id="ARBA00007577"/>
    </source>
</evidence>
<dbReference type="Gene3D" id="1.20.1560.10">
    <property type="entry name" value="ABC transporter type 1, transmembrane domain"/>
    <property type="match status" value="2"/>
</dbReference>
<dbReference type="InterPro" id="IPR003593">
    <property type="entry name" value="AAA+_ATPase"/>
</dbReference>
<dbReference type="PANTHER" id="PTHR43394:SF27">
    <property type="entry name" value="ATP-DEPENDENT TRANSLOCASE ABCB1-LIKE"/>
    <property type="match status" value="1"/>
</dbReference>
<keyword evidence="3" id="KW-0813">Transport</keyword>
<sequence length="1439" mass="157846">MQSQRMSTVAIGRPSVISQRRLQPQRQPIYQHSTQEVGKHDAPANNSTTAQLQKQLLSESTRPTPQNKLDGLENGGGRPPMRDISQVSEMWALFAHADRTDYFLMAGGLFAAFASGSSLPVINIVMADAVTALSNSAFPDTYGVDMDGLMSCVWGLVGIAMWILVAEFLCVALLSHSAARQTRVMRQCVMESLVYQDMAWFDVNNPFSLSADIGSNMVVIQDGLGRKLGQFVKHATQVVFAVTVGIIRGWNVGLAILGLFPIFLVSIYLFVTNVSKSTHMESDEYSNAAAIAEESLTSVSTVMAFNAQTSVVDRFKNFLTSGETSYRGFSRTIAIAVAVIQFLSFALYGYGLWVGGHFVANDNDVIPTMKTALPAIFVEITGLLAIGMAAPAMEALAGARAAAAYILEIEKQRSMVDCRSTSGLKPEGGLQGKIEFKDVVFAYPTRPKDLVLKTCSFVIPAGQRIALVGPSGSGKSTLFNMIERLYEPAFGSIRIDGHDVNALNVRWLRQQFGVVRQEPVLFATSIMENVRYGRPGAGDEDVIWACTQAGMHQAIMMLPDGYSTQIGANGSLLSDGQRQRLAIARAIIKKPRVLLLDEATVALDLESVETVQRAFDDLIHHEKMTTLVIAHRLSTIKSADLVFVVEDGRVTEQGTYDELVADSASRYCALFRGGRSSNTDSEEEQDRLTQVALLQSSRFRGHYGGLQAQRTSLYQSTDDVSLLQPYRPSEADALMSARRVNYRGNCRGPRQRRRRDRPAKKDGFITIEEAQLKTERGNERPSDLAWLESIRESRPSMFPRQVEEESHWGMKTAYLAGDNKLDESSVGVKFEEADDTVVEDDAAAKEASKGITKKILQLVTEDRMYMILAMATSLFNGVASPFTVILRADMVNELYKQEAEDDTEGLKGAADSYFTFFLLLSGALAVSCFIQSFNFRMLGRSLTNRMRTMTLRSMLRQDMKWFDQPGNSAGSLSAVLANDTAAVKIIAGEIQGRKTQNIVVILFSLILSVAMGSWQITLTFVGIVVLIVITIYVDQRITWYAEEEGDRTLASAGRIANEIVHNVQTITVNNLQETILAEFRAALDLPTRVSIKTGYSTGFAIAFSQCIKWIGYGVLNYVGGVLIMGGTIKFAPFYRSYNLANMSAMCIDETAMFVSDEKAAMIAAGRIFALMDSKPDVDIDAKGLCLDAGESSALSIDGVDFAYPLVPEQIVLDQFWLNVPAGKTTILTGGSGGGKSTLMQLLIRLYDADAGSISMGGVPLQKIDVRWLRSQVGLVQAEPVLFRMSVLDNIRLGRPDATMADVRQVCEAVNAHGFISEFPDMYETIVDSEKFSRGQKQRIAIARALLLRPRVLLLDEATSALDDQSEAVVAQTLHNMVTQKGCTVLAVSQAEAITQQASQVAIAEQGRIVEVGEPDELMIKTSGVYASMLRRRTTEREDL</sequence>
<dbReference type="FunFam" id="3.40.50.300:FF:000836">
    <property type="entry name" value="ABC transporter B family member 25"/>
    <property type="match status" value="1"/>
</dbReference>
<evidence type="ECO:0000313" key="13">
    <source>
        <dbReference type="EMBL" id="TMW55483.1"/>
    </source>
</evidence>
<feature type="transmembrane region" description="Helical" evidence="10">
    <location>
        <begin position="913"/>
        <end position="935"/>
    </location>
</feature>
<dbReference type="SUPFAM" id="SSF52540">
    <property type="entry name" value="P-loop containing nucleoside triphosphate hydrolases"/>
    <property type="match status" value="2"/>
</dbReference>
<evidence type="ECO:0000259" key="12">
    <source>
        <dbReference type="PROSITE" id="PS50929"/>
    </source>
</evidence>
<dbReference type="Pfam" id="PF00005">
    <property type="entry name" value="ABC_tran"/>
    <property type="match status" value="2"/>
</dbReference>
<protein>
    <submittedName>
        <fullName evidence="13">Uncharacterized protein</fullName>
    </submittedName>
</protein>
<evidence type="ECO:0000256" key="5">
    <source>
        <dbReference type="ARBA" id="ARBA00022741"/>
    </source>
</evidence>
<feature type="domain" description="ABC transporter" evidence="11">
    <location>
        <begin position="1194"/>
        <end position="1430"/>
    </location>
</feature>
<feature type="domain" description="ABC transporter" evidence="11">
    <location>
        <begin position="434"/>
        <end position="672"/>
    </location>
</feature>
<dbReference type="GO" id="GO:0005743">
    <property type="term" value="C:mitochondrial inner membrane"/>
    <property type="evidence" value="ECO:0007669"/>
    <property type="project" value="TreeGrafter"/>
</dbReference>
<evidence type="ECO:0000256" key="1">
    <source>
        <dbReference type="ARBA" id="ARBA00004141"/>
    </source>
</evidence>
<dbReference type="GO" id="GO:0090374">
    <property type="term" value="P:oligopeptide export from mitochondrion"/>
    <property type="evidence" value="ECO:0007669"/>
    <property type="project" value="TreeGrafter"/>
</dbReference>
<dbReference type="PANTHER" id="PTHR43394">
    <property type="entry name" value="ATP-DEPENDENT PERMEASE MDL1, MITOCHONDRIAL"/>
    <property type="match status" value="1"/>
</dbReference>
<feature type="transmembrane region" description="Helical" evidence="10">
    <location>
        <begin position="371"/>
        <end position="390"/>
    </location>
</feature>
<dbReference type="GO" id="GO:0016887">
    <property type="term" value="F:ATP hydrolysis activity"/>
    <property type="evidence" value="ECO:0007669"/>
    <property type="project" value="InterPro"/>
</dbReference>
<dbReference type="FunFam" id="3.40.50.300:FF:000604">
    <property type="entry name" value="ABC transporter B family member 28"/>
    <property type="match status" value="1"/>
</dbReference>
<evidence type="ECO:0000256" key="3">
    <source>
        <dbReference type="ARBA" id="ARBA00022448"/>
    </source>
</evidence>
<evidence type="ECO:0000259" key="11">
    <source>
        <dbReference type="PROSITE" id="PS50893"/>
    </source>
</evidence>
<dbReference type="Gene3D" id="3.40.50.300">
    <property type="entry name" value="P-loop containing nucleotide triphosphate hydrolases"/>
    <property type="match status" value="2"/>
</dbReference>
<keyword evidence="7 10" id="KW-1133">Transmembrane helix</keyword>
<evidence type="ECO:0000313" key="14">
    <source>
        <dbReference type="Proteomes" id="UP000794436"/>
    </source>
</evidence>
<comment type="caution">
    <text evidence="13">The sequence shown here is derived from an EMBL/GenBank/DDBJ whole genome shotgun (WGS) entry which is preliminary data.</text>
</comment>
<comment type="similarity">
    <text evidence="2">Belongs to the ABC transporter superfamily. ABCB family. Multidrug resistance exporter (TC 3.A.1.201) subfamily.</text>
</comment>
<dbReference type="OrthoDB" id="6500128at2759"/>
<proteinExistence type="inferred from homology"/>
<feature type="domain" description="ABC transmembrane type-1" evidence="12">
    <location>
        <begin position="106"/>
        <end position="398"/>
    </location>
</feature>
<feature type="compositionally biased region" description="Polar residues" evidence="9">
    <location>
        <begin position="44"/>
        <end position="67"/>
    </location>
</feature>
<feature type="domain" description="ABC transmembrane type-1" evidence="12">
    <location>
        <begin position="867"/>
        <end position="1156"/>
    </location>
</feature>
<gene>
    <name evidence="13" type="ORF">Poli38472_010365</name>
</gene>
<dbReference type="Pfam" id="PF00664">
    <property type="entry name" value="ABC_membrane"/>
    <property type="match status" value="2"/>
</dbReference>
<evidence type="ECO:0000256" key="9">
    <source>
        <dbReference type="SAM" id="MobiDB-lite"/>
    </source>
</evidence>
<comment type="subcellular location">
    <subcellularLocation>
        <location evidence="1">Membrane</location>
        <topology evidence="1">Multi-pass membrane protein</topology>
    </subcellularLocation>
</comment>
<feature type="transmembrane region" description="Helical" evidence="10">
    <location>
        <begin position="1000"/>
        <end position="1033"/>
    </location>
</feature>
<feature type="transmembrane region" description="Helical" evidence="10">
    <location>
        <begin position="864"/>
        <end position="886"/>
    </location>
</feature>
<name>A0A8K1FE39_PYTOL</name>
<dbReference type="InterPro" id="IPR039421">
    <property type="entry name" value="Type_1_exporter"/>
</dbReference>
<feature type="transmembrane region" description="Helical" evidence="10">
    <location>
        <begin position="153"/>
        <end position="175"/>
    </location>
</feature>
<keyword evidence="14" id="KW-1185">Reference proteome</keyword>
<feature type="compositionally biased region" description="Polar residues" evidence="9">
    <location>
        <begin position="16"/>
        <end position="36"/>
    </location>
</feature>
<evidence type="ECO:0000256" key="4">
    <source>
        <dbReference type="ARBA" id="ARBA00022692"/>
    </source>
</evidence>
<dbReference type="GO" id="GO:0005524">
    <property type="term" value="F:ATP binding"/>
    <property type="evidence" value="ECO:0007669"/>
    <property type="project" value="UniProtKB-KW"/>
</dbReference>
<dbReference type="Proteomes" id="UP000794436">
    <property type="component" value="Unassembled WGS sequence"/>
</dbReference>
<dbReference type="GO" id="GO:0015421">
    <property type="term" value="F:ABC-type oligopeptide transporter activity"/>
    <property type="evidence" value="ECO:0007669"/>
    <property type="project" value="TreeGrafter"/>
</dbReference>
<dbReference type="PROSITE" id="PS50893">
    <property type="entry name" value="ABC_TRANSPORTER_2"/>
    <property type="match status" value="2"/>
</dbReference>
<dbReference type="EMBL" id="SPLM01000147">
    <property type="protein sequence ID" value="TMW55483.1"/>
    <property type="molecule type" value="Genomic_DNA"/>
</dbReference>
<dbReference type="InterPro" id="IPR011527">
    <property type="entry name" value="ABC1_TM_dom"/>
</dbReference>
<feature type="transmembrane region" description="Helical" evidence="10">
    <location>
        <begin position="253"/>
        <end position="271"/>
    </location>
</feature>
<dbReference type="InterPro" id="IPR027417">
    <property type="entry name" value="P-loop_NTPase"/>
</dbReference>
<dbReference type="CDD" id="cd18577">
    <property type="entry name" value="ABC_6TM_Pgp_ABCB1_D1_like"/>
    <property type="match status" value="1"/>
</dbReference>
<keyword evidence="4 10" id="KW-0812">Transmembrane</keyword>
<feature type="region of interest" description="Disordered" evidence="9">
    <location>
        <begin position="1"/>
        <end position="79"/>
    </location>
</feature>
<accession>A0A8K1FE39</accession>
<feature type="transmembrane region" description="Helical" evidence="10">
    <location>
        <begin position="109"/>
        <end position="133"/>
    </location>
</feature>
<evidence type="ECO:0000256" key="10">
    <source>
        <dbReference type="SAM" id="Phobius"/>
    </source>
</evidence>
<dbReference type="CDD" id="cd18578">
    <property type="entry name" value="ABC_6TM_Pgp_ABCB1_D2_like"/>
    <property type="match status" value="1"/>
</dbReference>
<evidence type="ECO:0000256" key="8">
    <source>
        <dbReference type="ARBA" id="ARBA00023136"/>
    </source>
</evidence>
<dbReference type="SMART" id="SM00382">
    <property type="entry name" value="AAA"/>
    <property type="match status" value="2"/>
</dbReference>
<dbReference type="InterPro" id="IPR036640">
    <property type="entry name" value="ABC1_TM_sf"/>
</dbReference>
<dbReference type="SUPFAM" id="SSF90123">
    <property type="entry name" value="ABC transporter transmembrane region"/>
    <property type="match status" value="2"/>
</dbReference>
<feature type="transmembrane region" description="Helical" evidence="10">
    <location>
        <begin position="333"/>
        <end position="351"/>
    </location>
</feature>
<organism evidence="13 14">
    <name type="scientific">Pythium oligandrum</name>
    <name type="common">Mycoparasitic fungus</name>
    <dbReference type="NCBI Taxonomy" id="41045"/>
    <lineage>
        <taxon>Eukaryota</taxon>
        <taxon>Sar</taxon>
        <taxon>Stramenopiles</taxon>
        <taxon>Oomycota</taxon>
        <taxon>Peronosporomycetes</taxon>
        <taxon>Pythiales</taxon>
        <taxon>Pythiaceae</taxon>
        <taxon>Pythium</taxon>
    </lineage>
</organism>
<dbReference type="PROSITE" id="PS50929">
    <property type="entry name" value="ABC_TM1F"/>
    <property type="match status" value="2"/>
</dbReference>
<reference evidence="13" key="1">
    <citation type="submission" date="2019-03" db="EMBL/GenBank/DDBJ databases">
        <title>Long read genome sequence of the mycoparasitic Pythium oligandrum ATCC 38472 isolated from sugarbeet rhizosphere.</title>
        <authorList>
            <person name="Gaulin E."/>
        </authorList>
    </citation>
    <scope>NUCLEOTIDE SEQUENCE</scope>
    <source>
        <strain evidence="13">ATCC 38472_TT</strain>
    </source>
</reference>
<dbReference type="InterPro" id="IPR003439">
    <property type="entry name" value="ABC_transporter-like_ATP-bd"/>
</dbReference>
<evidence type="ECO:0000256" key="7">
    <source>
        <dbReference type="ARBA" id="ARBA00022989"/>
    </source>
</evidence>
<evidence type="ECO:0000256" key="6">
    <source>
        <dbReference type="ARBA" id="ARBA00022840"/>
    </source>
</evidence>
<keyword evidence="8 10" id="KW-0472">Membrane</keyword>